<dbReference type="AlphaFoldDB" id="A0A6G4UYX9"/>
<protein>
    <submittedName>
        <fullName evidence="1">Uncharacterized protein</fullName>
    </submittedName>
</protein>
<name>A0A6G4UYX9_9ACTN</name>
<reference evidence="1 2" key="1">
    <citation type="submission" date="2020-02" db="EMBL/GenBank/DDBJ databases">
        <title>Whole-genome analyses of novel actinobacteria.</title>
        <authorList>
            <person name="Sahin N."/>
            <person name="Gencbay T."/>
        </authorList>
    </citation>
    <scope>NUCLEOTIDE SEQUENCE [LARGE SCALE GENOMIC DNA]</scope>
    <source>
        <strain evidence="1 2">HC44</strain>
    </source>
</reference>
<evidence type="ECO:0000313" key="1">
    <source>
        <dbReference type="EMBL" id="NGO06982.1"/>
    </source>
</evidence>
<sequence length="103" mass="11544">MPANTHHVRLLRDLANLLEAQPGPTDDPFIPHPDTEAIIKTRHTSRGQLNYAVPEALQLQRRIRRYNADNGTPHGDIVALALDSWLRAKGYPPDLNHPNGDTQ</sequence>
<dbReference type="Proteomes" id="UP000472335">
    <property type="component" value="Unassembled WGS sequence"/>
</dbReference>
<evidence type="ECO:0000313" key="2">
    <source>
        <dbReference type="Proteomes" id="UP000472335"/>
    </source>
</evidence>
<gene>
    <name evidence="1" type="ORF">G5C60_04760</name>
</gene>
<dbReference type="EMBL" id="JAAKZY010000009">
    <property type="protein sequence ID" value="NGO06982.1"/>
    <property type="molecule type" value="Genomic_DNA"/>
</dbReference>
<comment type="caution">
    <text evidence="1">The sequence shown here is derived from an EMBL/GenBank/DDBJ whole genome shotgun (WGS) entry which is preliminary data.</text>
</comment>
<accession>A0A6G4UYX9</accession>
<keyword evidence="2" id="KW-1185">Reference proteome</keyword>
<organism evidence="1 2">
    <name type="scientific">Streptomyces scabichelini</name>
    <dbReference type="NCBI Taxonomy" id="2711217"/>
    <lineage>
        <taxon>Bacteria</taxon>
        <taxon>Bacillati</taxon>
        <taxon>Actinomycetota</taxon>
        <taxon>Actinomycetes</taxon>
        <taxon>Kitasatosporales</taxon>
        <taxon>Streptomycetaceae</taxon>
        <taxon>Streptomyces</taxon>
    </lineage>
</organism>
<proteinExistence type="predicted"/>
<dbReference type="RefSeq" id="WP_165254902.1">
    <property type="nucleotide sequence ID" value="NZ_JAAKZY010000009.1"/>
</dbReference>